<dbReference type="Gene3D" id="1.10.260.40">
    <property type="entry name" value="lambda repressor-like DNA-binding domains"/>
    <property type="match status" value="1"/>
</dbReference>
<organism evidence="2 3">
    <name type="scientific">Paenibacillus alvei</name>
    <name type="common">Bacillus alvei</name>
    <dbReference type="NCBI Taxonomy" id="44250"/>
    <lineage>
        <taxon>Bacteria</taxon>
        <taxon>Bacillati</taxon>
        <taxon>Bacillota</taxon>
        <taxon>Bacilli</taxon>
        <taxon>Bacillales</taxon>
        <taxon>Paenibacillaceae</taxon>
        <taxon>Paenibacillus</taxon>
    </lineage>
</organism>
<proteinExistence type="predicted"/>
<dbReference type="RefSeq" id="WP_268631765.1">
    <property type="nucleotide sequence ID" value="NZ_JAMDLY010000005.1"/>
</dbReference>
<dbReference type="SUPFAM" id="SSF47413">
    <property type="entry name" value="lambda repressor-like DNA-binding domains"/>
    <property type="match status" value="1"/>
</dbReference>
<dbReference type="EMBL" id="JAMDLY010000005">
    <property type="protein sequence ID" value="MCY9528568.1"/>
    <property type="molecule type" value="Genomic_DNA"/>
</dbReference>
<name>A0ABT4E4B2_PAEAL</name>
<keyword evidence="3" id="KW-1185">Reference proteome</keyword>
<gene>
    <name evidence="2" type="ORF">M5X04_04355</name>
</gene>
<feature type="domain" description="HTH cro/C1-type" evidence="1">
    <location>
        <begin position="16"/>
        <end position="58"/>
    </location>
</feature>
<dbReference type="PROSITE" id="PS50943">
    <property type="entry name" value="HTH_CROC1"/>
    <property type="match status" value="1"/>
</dbReference>
<dbReference type="Pfam" id="PF01381">
    <property type="entry name" value="HTH_3"/>
    <property type="match status" value="1"/>
</dbReference>
<dbReference type="CDD" id="cd00093">
    <property type="entry name" value="HTH_XRE"/>
    <property type="match status" value="1"/>
</dbReference>
<evidence type="ECO:0000313" key="3">
    <source>
        <dbReference type="Proteomes" id="UP001527090"/>
    </source>
</evidence>
<protein>
    <submittedName>
        <fullName evidence="2">Helix-turn-helix domain-containing protein</fullName>
    </submittedName>
</protein>
<dbReference type="InterPro" id="IPR001387">
    <property type="entry name" value="Cro/C1-type_HTH"/>
</dbReference>
<dbReference type="Proteomes" id="UP001527090">
    <property type="component" value="Unassembled WGS sequence"/>
</dbReference>
<reference evidence="2 3" key="1">
    <citation type="submission" date="2022-05" db="EMBL/GenBank/DDBJ databases">
        <title>Genome Sequencing of Bee-Associated Microbes.</title>
        <authorList>
            <person name="Dunlap C."/>
        </authorList>
    </citation>
    <scope>NUCLEOTIDE SEQUENCE [LARGE SCALE GENOMIC DNA]</scope>
    <source>
        <strain evidence="2 3">NRRL NRS-750</strain>
    </source>
</reference>
<accession>A0ABT4E4B2</accession>
<dbReference type="InterPro" id="IPR010982">
    <property type="entry name" value="Lambda_DNA-bd_dom_sf"/>
</dbReference>
<dbReference type="SMART" id="SM00530">
    <property type="entry name" value="HTH_XRE"/>
    <property type="match status" value="1"/>
</dbReference>
<comment type="caution">
    <text evidence="2">The sequence shown here is derived from an EMBL/GenBank/DDBJ whole genome shotgun (WGS) entry which is preliminary data.</text>
</comment>
<evidence type="ECO:0000313" key="2">
    <source>
        <dbReference type="EMBL" id="MCY9528568.1"/>
    </source>
</evidence>
<evidence type="ECO:0000259" key="1">
    <source>
        <dbReference type="PROSITE" id="PS50943"/>
    </source>
</evidence>
<sequence>MIGLEYIVKLYNGTYKKLAEKLEITPSTVTDWLSKRRPIPKAKLEALSKLFKLEADYFQKELTKIEEIELRLDYLNRISRRDSFEIPDYFTEADGTEHEYTRSIDPYEEEKRMIYDELKIEKIILRLQGVLYDELYSVDKGNKGYEILERTSNVLNESVTNNLNVEQQLEWESKHDRRIEALRSMMYFMGITGFMVWNEGDENFHNELYKLLKKYDLLWIED</sequence>